<accession>A0A8H5AQY1</accession>
<dbReference type="SUPFAM" id="SSF53098">
    <property type="entry name" value="Ribonuclease H-like"/>
    <property type="match status" value="1"/>
</dbReference>
<gene>
    <name evidence="7" type="ORF">D9619_012446</name>
</gene>
<evidence type="ECO:0000313" key="7">
    <source>
        <dbReference type="EMBL" id="KAF5309470.1"/>
    </source>
</evidence>
<dbReference type="InterPro" id="IPR012337">
    <property type="entry name" value="RNaseH-like_sf"/>
</dbReference>
<evidence type="ECO:0000256" key="3">
    <source>
        <dbReference type="ARBA" id="ARBA00022771"/>
    </source>
</evidence>
<dbReference type="OrthoDB" id="1607513at2759"/>
<reference evidence="7 8" key="1">
    <citation type="journal article" date="2020" name="ISME J.">
        <title>Uncovering the hidden diversity of litter-decomposition mechanisms in mushroom-forming fungi.</title>
        <authorList>
            <person name="Floudas D."/>
            <person name="Bentzer J."/>
            <person name="Ahren D."/>
            <person name="Johansson T."/>
            <person name="Persson P."/>
            <person name="Tunlid A."/>
        </authorList>
    </citation>
    <scope>NUCLEOTIDE SEQUENCE [LARGE SCALE GENOMIC DNA]</scope>
    <source>
        <strain evidence="7 8">CBS 101986</strain>
    </source>
</reference>
<dbReference type="AlphaFoldDB" id="A0A8H5AQY1"/>
<evidence type="ECO:0000256" key="1">
    <source>
        <dbReference type="ARBA" id="ARBA00004123"/>
    </source>
</evidence>
<evidence type="ECO:0000313" key="8">
    <source>
        <dbReference type="Proteomes" id="UP000567179"/>
    </source>
</evidence>
<dbReference type="InterPro" id="IPR052035">
    <property type="entry name" value="ZnF_BED_domain_contain"/>
</dbReference>
<dbReference type="GO" id="GO:0008270">
    <property type="term" value="F:zinc ion binding"/>
    <property type="evidence" value="ECO:0007669"/>
    <property type="project" value="UniProtKB-KW"/>
</dbReference>
<name>A0A8H5AQY1_9AGAR</name>
<comment type="subcellular location">
    <subcellularLocation>
        <location evidence="1">Nucleus</location>
    </subcellularLocation>
</comment>
<dbReference type="Proteomes" id="UP000567179">
    <property type="component" value="Unassembled WGS sequence"/>
</dbReference>
<organism evidence="7 8">
    <name type="scientific">Psilocybe cf. subviscida</name>
    <dbReference type="NCBI Taxonomy" id="2480587"/>
    <lineage>
        <taxon>Eukaryota</taxon>
        <taxon>Fungi</taxon>
        <taxon>Dikarya</taxon>
        <taxon>Basidiomycota</taxon>
        <taxon>Agaricomycotina</taxon>
        <taxon>Agaricomycetes</taxon>
        <taxon>Agaricomycetidae</taxon>
        <taxon>Agaricales</taxon>
        <taxon>Agaricineae</taxon>
        <taxon>Strophariaceae</taxon>
        <taxon>Psilocybe</taxon>
    </lineage>
</organism>
<proteinExistence type="predicted"/>
<feature type="compositionally biased region" description="Polar residues" evidence="6">
    <location>
        <begin position="35"/>
        <end position="72"/>
    </location>
</feature>
<evidence type="ECO:0000256" key="5">
    <source>
        <dbReference type="ARBA" id="ARBA00023242"/>
    </source>
</evidence>
<keyword evidence="5" id="KW-0539">Nucleus</keyword>
<dbReference type="PANTHER" id="PTHR46481:SF10">
    <property type="entry name" value="ZINC FINGER BED DOMAIN-CONTAINING PROTEIN 39"/>
    <property type="match status" value="1"/>
</dbReference>
<evidence type="ECO:0008006" key="9">
    <source>
        <dbReference type="Google" id="ProtNLM"/>
    </source>
</evidence>
<keyword evidence="2" id="KW-0479">Metal-binding</keyword>
<evidence type="ECO:0000256" key="4">
    <source>
        <dbReference type="ARBA" id="ARBA00022833"/>
    </source>
</evidence>
<feature type="region of interest" description="Disordered" evidence="6">
    <location>
        <begin position="35"/>
        <end position="108"/>
    </location>
</feature>
<protein>
    <recommendedName>
        <fullName evidence="9">BED-type domain-containing protein</fullName>
    </recommendedName>
</protein>
<keyword evidence="8" id="KW-1185">Reference proteome</keyword>
<evidence type="ECO:0000256" key="6">
    <source>
        <dbReference type="SAM" id="MobiDB-lite"/>
    </source>
</evidence>
<keyword evidence="4" id="KW-0862">Zinc</keyword>
<dbReference type="GO" id="GO:0005634">
    <property type="term" value="C:nucleus"/>
    <property type="evidence" value="ECO:0007669"/>
    <property type="project" value="UniProtKB-SubCell"/>
</dbReference>
<dbReference type="PANTHER" id="PTHR46481">
    <property type="entry name" value="ZINC FINGER BED DOMAIN-CONTAINING PROTEIN 4"/>
    <property type="match status" value="1"/>
</dbReference>
<sequence length="842" mass="94657">MNPPYYTYPIHPSFAPPHNPYHTFTAAHATSTVNQLQPPSVSGSTSGYRAPLSDTTTSTVNNVAPANDSRQNTSKKRKRNNPASGTAKKPRSTSTSLVRPAIPGVGPQTAAVDAPAMIHPALPPRRRDPVNFESLLPKSTNAPGYAATDVWYFVRGIEAAEKPLIAPSNEAVSKQQPDCTKYPSLLCRFCGFEGRKVWTNSDGQTATIRRHFIKEHRPIWEEMVIKERLKNWQKIDQDKNIREQESRSSETEPFTLEGLYERLVCWIATDDQSINTLENPEFRQLFLYACRQICDKDLPHRTRLADLISLQFKKEYSCMISEIKNSLGRVAFTSDVWSRQMMESYMAITAHFIAKSVSNILTLETRLVAFRPLRGSHTGVNLANEFLTVLKEIQCISMTTLDNAKNNQAMMRELEGLLQDLNVSFDQNGNRLRCFPHVINIAVKAGLKQLTCLPSDSLDAVEYDTMFYLDVPGGLSGSSQMLVDSEHYADTHDDDKYQEVLDSDVIGKVRHFTNSCRSSGQRREQFHNVRIAGNLAGGWGENGKIIREIGPINDVETRWDSTLNMTDRFFEIYPVIERLISENDDLAHFAFSEIELQVASDIRRFLLVFRRVQQCVSAEKTPTLSIVLPTYEKAITMLKDLRFSPPKLTSAINESITKPEEYLAISRKTKIYVLAMLLNPGYKLKWIDDNWSSDASKLARQSVSDSLLEYDRASRALPNFSREPPTRRTLVRSNTEPTIEMGGDSAFDDLDSLATDLRASTQSVPNITLQDSPVQMSEAEAAQIAEENGKKRVILELADYEKDTTCKVKSKPDKISTTVSGSTQCLASTDVSRTMQACIFIE</sequence>
<dbReference type="EMBL" id="JAACJJ010000059">
    <property type="protein sequence ID" value="KAF5309470.1"/>
    <property type="molecule type" value="Genomic_DNA"/>
</dbReference>
<keyword evidence="3" id="KW-0863">Zinc-finger</keyword>
<evidence type="ECO:0000256" key="2">
    <source>
        <dbReference type="ARBA" id="ARBA00022723"/>
    </source>
</evidence>
<comment type="caution">
    <text evidence="7">The sequence shown here is derived from an EMBL/GenBank/DDBJ whole genome shotgun (WGS) entry which is preliminary data.</text>
</comment>